<evidence type="ECO:0000256" key="10">
    <source>
        <dbReference type="ARBA" id="ARBA00030772"/>
    </source>
</evidence>
<evidence type="ECO:0000313" key="11">
    <source>
        <dbReference type="EMBL" id="MBR9729355.1"/>
    </source>
</evidence>
<reference evidence="11 12" key="1">
    <citation type="submission" date="2020-02" db="EMBL/GenBank/DDBJ databases">
        <title>Shewanella WXL01 sp. nov., a marine bacterium isolated from green algae in Luhuitou Fringing Reef (Northern South China Sea).</title>
        <authorList>
            <person name="Wang X."/>
        </authorList>
    </citation>
    <scope>NUCLEOTIDE SEQUENCE [LARGE SCALE GENOMIC DNA]</scope>
    <source>
        <strain evidence="11 12">MCCC 1A01895</strain>
    </source>
</reference>
<dbReference type="InterPro" id="IPR000645">
    <property type="entry name" value="T2SS_GspN_CS"/>
</dbReference>
<dbReference type="Proteomes" id="UP000811844">
    <property type="component" value="Unassembled WGS sequence"/>
</dbReference>
<protein>
    <recommendedName>
        <fullName evidence="3">Type II secretion system protein N</fullName>
    </recommendedName>
    <alternativeName>
        <fullName evidence="10">General secretion pathway protein N</fullName>
    </alternativeName>
</protein>
<proteinExistence type="inferred from homology"/>
<dbReference type="InterPro" id="IPR022792">
    <property type="entry name" value="T2SS_protein-GspN"/>
</dbReference>
<evidence type="ECO:0000256" key="9">
    <source>
        <dbReference type="ARBA" id="ARBA00023136"/>
    </source>
</evidence>
<organism evidence="11 12">
    <name type="scientific">Shewanella intestini</name>
    <dbReference type="NCBI Taxonomy" id="2017544"/>
    <lineage>
        <taxon>Bacteria</taxon>
        <taxon>Pseudomonadati</taxon>
        <taxon>Pseudomonadota</taxon>
        <taxon>Gammaproteobacteria</taxon>
        <taxon>Alteromonadales</taxon>
        <taxon>Shewanellaceae</taxon>
        <taxon>Shewanella</taxon>
    </lineage>
</organism>
<comment type="similarity">
    <text evidence="2">Belongs to the GSP N family.</text>
</comment>
<evidence type="ECO:0000256" key="1">
    <source>
        <dbReference type="ARBA" id="ARBA00004533"/>
    </source>
</evidence>
<evidence type="ECO:0000256" key="7">
    <source>
        <dbReference type="ARBA" id="ARBA00022692"/>
    </source>
</evidence>
<evidence type="ECO:0000256" key="8">
    <source>
        <dbReference type="ARBA" id="ARBA00022927"/>
    </source>
</evidence>
<dbReference type="RefSeq" id="WP_212593388.1">
    <property type="nucleotide sequence ID" value="NZ_JAAIKR010000018.1"/>
</dbReference>
<evidence type="ECO:0000256" key="3">
    <source>
        <dbReference type="ARBA" id="ARBA00021563"/>
    </source>
</evidence>
<comment type="caution">
    <text evidence="11">The sequence shown here is derived from an EMBL/GenBank/DDBJ whole genome shotgun (WGS) entry which is preliminary data.</text>
</comment>
<keyword evidence="8" id="KW-0653">Protein transport</keyword>
<comment type="subcellular location">
    <subcellularLocation>
        <location evidence="1">Cell inner membrane</location>
    </subcellularLocation>
</comment>
<keyword evidence="7" id="KW-0812">Transmembrane</keyword>
<evidence type="ECO:0000313" key="12">
    <source>
        <dbReference type="Proteomes" id="UP000811844"/>
    </source>
</evidence>
<keyword evidence="9" id="KW-0472">Membrane</keyword>
<evidence type="ECO:0000256" key="6">
    <source>
        <dbReference type="ARBA" id="ARBA00022519"/>
    </source>
</evidence>
<accession>A0ABS5I7N2</accession>
<dbReference type="EMBL" id="JAAIKR010000018">
    <property type="protein sequence ID" value="MBR9729355.1"/>
    <property type="molecule type" value="Genomic_DNA"/>
</dbReference>
<evidence type="ECO:0000256" key="2">
    <source>
        <dbReference type="ARBA" id="ARBA00007208"/>
    </source>
</evidence>
<keyword evidence="6" id="KW-0997">Cell inner membrane</keyword>
<keyword evidence="12" id="KW-1185">Reference proteome</keyword>
<evidence type="ECO:0000256" key="4">
    <source>
        <dbReference type="ARBA" id="ARBA00022448"/>
    </source>
</evidence>
<gene>
    <name evidence="11" type="ORF">G3R48_15355</name>
</gene>
<sequence>MKLFFKILLALLIYIFFLVAYVPANWLVSIAPIPNNIKLSGVSGTLWQGQAALVSIDRRQLDQVNWTLNPWGIFVGQAQVDVTIGSRATPVNGKGSLTATMSGIKVQNLRFEAPSQFLLAGNRLPFKTEIQGELSVIIEQFDQGLPWCEQLSGKLFVNDVDVTNQFGAYPLGNMALNMSCVDGQVKLTANEQDNRLGLMGTVLLTQNSSVKVAAKIKPTDTQPADLTQALQFLGQQDSQGYYPLNYQGRIPGI</sequence>
<dbReference type="Pfam" id="PF01203">
    <property type="entry name" value="T2SSN"/>
    <property type="match status" value="1"/>
</dbReference>
<keyword evidence="5" id="KW-1003">Cell membrane</keyword>
<name>A0ABS5I7N2_9GAMM</name>
<keyword evidence="4" id="KW-0813">Transport</keyword>
<dbReference type="PROSITE" id="PS01142">
    <property type="entry name" value="T2SP_N"/>
    <property type="match status" value="1"/>
</dbReference>
<evidence type="ECO:0000256" key="5">
    <source>
        <dbReference type="ARBA" id="ARBA00022475"/>
    </source>
</evidence>